<dbReference type="AlphaFoldDB" id="A0A6J5ZDJ8"/>
<evidence type="ECO:0000313" key="1">
    <source>
        <dbReference type="EMBL" id="CAB4340631.1"/>
    </source>
</evidence>
<dbReference type="EMBL" id="CAESAN010000032">
    <property type="protein sequence ID" value="CAB4340631.1"/>
    <property type="molecule type" value="Genomic_DNA"/>
</dbReference>
<organism evidence="1">
    <name type="scientific">freshwater metagenome</name>
    <dbReference type="NCBI Taxonomy" id="449393"/>
    <lineage>
        <taxon>unclassified sequences</taxon>
        <taxon>metagenomes</taxon>
        <taxon>ecological metagenomes</taxon>
    </lineage>
</organism>
<gene>
    <name evidence="1" type="ORF">UFOPK3547_00542</name>
</gene>
<accession>A0A6J5ZDJ8</accession>
<sequence length="145" mass="14823">MLKPTRIATLGLISLLALAAAGCGSQERTANQLRPPMPIQLNASLTPKKISLSPNQIGGGPVVLLIANLTGIDQDVTFSANTPSAGADSQLDSQTVKIAANDTASMKANLSDGSYTVAVDGDTIPPAILSVSGERPSSQNDLMLP</sequence>
<reference evidence="1" key="1">
    <citation type="submission" date="2020-05" db="EMBL/GenBank/DDBJ databases">
        <authorList>
            <person name="Chiriac C."/>
            <person name="Salcher M."/>
            <person name="Ghai R."/>
            <person name="Kavagutti S V."/>
        </authorList>
    </citation>
    <scope>NUCLEOTIDE SEQUENCE</scope>
</reference>
<proteinExistence type="predicted"/>
<protein>
    <submittedName>
        <fullName evidence="1">Unannotated protein</fullName>
    </submittedName>
</protein>
<dbReference type="PROSITE" id="PS51257">
    <property type="entry name" value="PROKAR_LIPOPROTEIN"/>
    <property type="match status" value="1"/>
</dbReference>
<name>A0A6J5ZDJ8_9ZZZZ</name>